<sequence>MFDPSTDYIVVGQKHAILGVQVENSFYYNNVSVKQCFGRFATYEDFIKSNLVEPVCSNKEKFIIYCDDETLVKFFTAKIKSHIFNFDESLFLEFAKLFGVRLKIKSKLIDSTNKQIISDLGDKFIALTASASVDKFPMSQYWIWENAGIEWKIANRKCGVPNNYDGILTSLINRYVYSFFGDARQCYLSRKEDGWATDPFNQQFRTVISMKHLYMEMRKDRSIFTDSLILQFFESGVTEELINDPKFLLLLSSDKVDTWLLRWLLKLPQSKITNLGLIA</sequence>
<gene>
    <name evidence="2" type="ORF">UFOVP1066_140</name>
    <name evidence="3" type="ORF">UFOVP1315_197</name>
    <name evidence="4" type="ORF">UFOVP1421_158</name>
    <name evidence="5" type="ORF">UFOVP1525_168</name>
    <name evidence="1" type="ORF">UFOVP909_131</name>
</gene>
<dbReference type="EMBL" id="LR797272">
    <property type="protein sequence ID" value="CAB4198655.1"/>
    <property type="molecule type" value="Genomic_DNA"/>
</dbReference>
<name>A0A6J5SCZ8_9CAUD</name>
<accession>A0A6J5SCZ8</accession>
<evidence type="ECO:0000313" key="2">
    <source>
        <dbReference type="EMBL" id="CAB4182103.1"/>
    </source>
</evidence>
<proteinExistence type="predicted"/>
<dbReference type="EMBL" id="LR796861">
    <property type="protein sequence ID" value="CAB4170748.1"/>
    <property type="molecule type" value="Genomic_DNA"/>
</dbReference>
<reference evidence="4" key="1">
    <citation type="submission" date="2020-05" db="EMBL/GenBank/DDBJ databases">
        <authorList>
            <person name="Chiriac C."/>
            <person name="Salcher M."/>
            <person name="Ghai R."/>
            <person name="Kavagutti S V."/>
        </authorList>
    </citation>
    <scope>NUCLEOTIDE SEQUENCE</scope>
</reference>
<evidence type="ECO:0000313" key="5">
    <source>
        <dbReference type="EMBL" id="CAB5238664.1"/>
    </source>
</evidence>
<dbReference type="EMBL" id="LR798454">
    <property type="protein sequence ID" value="CAB5238664.1"/>
    <property type="molecule type" value="Genomic_DNA"/>
</dbReference>
<evidence type="ECO:0000313" key="3">
    <source>
        <dbReference type="EMBL" id="CAB4198655.1"/>
    </source>
</evidence>
<evidence type="ECO:0000313" key="1">
    <source>
        <dbReference type="EMBL" id="CAB4170748.1"/>
    </source>
</evidence>
<protein>
    <submittedName>
        <fullName evidence="4">Uncharacterized protein</fullName>
    </submittedName>
</protein>
<evidence type="ECO:0000313" key="4">
    <source>
        <dbReference type="EMBL" id="CAB4211551.1"/>
    </source>
</evidence>
<dbReference type="EMBL" id="LR797019">
    <property type="protein sequence ID" value="CAB4182103.1"/>
    <property type="molecule type" value="Genomic_DNA"/>
</dbReference>
<organism evidence="4">
    <name type="scientific">uncultured Caudovirales phage</name>
    <dbReference type="NCBI Taxonomy" id="2100421"/>
    <lineage>
        <taxon>Viruses</taxon>
        <taxon>Duplodnaviria</taxon>
        <taxon>Heunggongvirae</taxon>
        <taxon>Uroviricota</taxon>
        <taxon>Caudoviricetes</taxon>
        <taxon>Peduoviridae</taxon>
        <taxon>Maltschvirus</taxon>
        <taxon>Maltschvirus maltsch</taxon>
    </lineage>
</organism>
<dbReference type="EMBL" id="LR797375">
    <property type="protein sequence ID" value="CAB4211551.1"/>
    <property type="molecule type" value="Genomic_DNA"/>
</dbReference>